<gene>
    <name evidence="1" type="ORF">MPHL21000_00280</name>
</gene>
<proteinExistence type="predicted"/>
<dbReference type="EMBL" id="ANBP01000001">
    <property type="protein sequence ID" value="KAB7759508.1"/>
    <property type="molecule type" value="Genomic_DNA"/>
</dbReference>
<dbReference type="AlphaFoldDB" id="A0A5N5VCI6"/>
<evidence type="ECO:0000313" key="1">
    <source>
        <dbReference type="EMBL" id="KAB7759508.1"/>
    </source>
</evidence>
<evidence type="ECO:0000313" key="2">
    <source>
        <dbReference type="Proteomes" id="UP000325690"/>
    </source>
</evidence>
<comment type="caution">
    <text evidence="1">The sequence shown here is derived from an EMBL/GenBank/DDBJ whole genome shotgun (WGS) entry which is preliminary data.</text>
</comment>
<dbReference type="GeneID" id="80426498"/>
<protein>
    <submittedName>
        <fullName evidence="1">Uncharacterized protein</fullName>
    </submittedName>
</protein>
<organism evidence="1 2">
    <name type="scientific">Mycolicibacterium phlei DSM 43239 = CCUG 21000</name>
    <dbReference type="NCBI Taxonomy" id="1226750"/>
    <lineage>
        <taxon>Bacteria</taxon>
        <taxon>Bacillati</taxon>
        <taxon>Actinomycetota</taxon>
        <taxon>Actinomycetes</taxon>
        <taxon>Mycobacteriales</taxon>
        <taxon>Mycobacteriaceae</taxon>
        <taxon>Mycolicibacterium</taxon>
    </lineage>
</organism>
<sequence>MWVVELNIAGHQFTHRVRHRRVRRPLRLGVRTLSWRPASLR</sequence>
<accession>A0A5N5VCI6</accession>
<name>A0A5N5VCI6_MYCPH</name>
<reference evidence="1 2" key="1">
    <citation type="submission" date="2012-10" db="EMBL/GenBank/DDBJ databases">
        <title>The draft sequence of the Mycobacterium pheli genome.</title>
        <authorList>
            <person name="Pettersson B.M.F."/>
            <person name="Das S."/>
            <person name="Dasgupta S."/>
            <person name="Bhattacharya A."/>
            <person name="Kirsebom L.A."/>
        </authorList>
    </citation>
    <scope>NUCLEOTIDE SEQUENCE [LARGE SCALE GENOMIC DNA]</scope>
    <source>
        <strain evidence="1 2">CCUG 21000</strain>
    </source>
</reference>
<keyword evidence="2" id="KW-1185">Reference proteome</keyword>
<dbReference type="Proteomes" id="UP000325690">
    <property type="component" value="Unassembled WGS sequence"/>
</dbReference>
<dbReference type="RefSeq" id="WP_256389919.1">
    <property type="nucleotide sequence ID" value="NZ_ANBO01000001.1"/>
</dbReference>